<keyword evidence="6" id="KW-1185">Reference proteome</keyword>
<dbReference type="FunFam" id="2.60.120.290:FF:000005">
    <property type="entry name" value="Procollagen C-endopeptidase enhancer 1"/>
    <property type="match status" value="1"/>
</dbReference>
<gene>
    <name evidence="5" type="ORF">NP493_732g00010</name>
</gene>
<proteinExistence type="predicted"/>
<evidence type="ECO:0000259" key="4">
    <source>
        <dbReference type="PROSITE" id="PS01180"/>
    </source>
</evidence>
<dbReference type="InterPro" id="IPR035914">
    <property type="entry name" value="Sperma_CUB_dom_sf"/>
</dbReference>
<accession>A0AAD9KPP4</accession>
<evidence type="ECO:0000313" key="6">
    <source>
        <dbReference type="Proteomes" id="UP001209878"/>
    </source>
</evidence>
<dbReference type="AlphaFoldDB" id="A0AAD9KPP4"/>
<dbReference type="Gene3D" id="2.60.120.290">
    <property type="entry name" value="Spermadhesin, CUB domain"/>
    <property type="match status" value="1"/>
</dbReference>
<dbReference type="CDD" id="cd00041">
    <property type="entry name" value="CUB"/>
    <property type="match status" value="1"/>
</dbReference>
<feature type="domain" description="CUB" evidence="4">
    <location>
        <begin position="28"/>
        <end position="138"/>
    </location>
</feature>
<dbReference type="Pfam" id="PF00431">
    <property type="entry name" value="CUB"/>
    <property type="match status" value="1"/>
</dbReference>
<name>A0AAD9KPP4_RIDPI</name>
<sequence>MVFVYFESDDNERRHGFEIQYSSVEGACSGKIAVLNGEKGEFGSNYDKDESCRWRIETGADQHVRLDFVNFTLPSCSDCSCDKVNVYDGRDATAPLIHTLCGSDLPGEVTSSGNELFVHFESDGADRIRRFRIRYSAVGDKIFVLLNRLRVQIEQGCLPKSHDEAPPT</sequence>
<keyword evidence="2" id="KW-1015">Disulfide bond</keyword>
<dbReference type="PANTHER" id="PTHR24251:SF37">
    <property type="entry name" value="CUB DOMAIN-CONTAINING PROTEIN"/>
    <property type="match status" value="1"/>
</dbReference>
<evidence type="ECO:0000256" key="3">
    <source>
        <dbReference type="PROSITE-ProRule" id="PRU00059"/>
    </source>
</evidence>
<evidence type="ECO:0000313" key="5">
    <source>
        <dbReference type="EMBL" id="KAK2175384.1"/>
    </source>
</evidence>
<evidence type="ECO:0000256" key="1">
    <source>
        <dbReference type="ARBA" id="ARBA00022737"/>
    </source>
</evidence>
<protein>
    <recommendedName>
        <fullName evidence="4">CUB domain-containing protein</fullName>
    </recommendedName>
</protein>
<keyword evidence="1" id="KW-0677">Repeat</keyword>
<evidence type="ECO:0000256" key="2">
    <source>
        <dbReference type="ARBA" id="ARBA00023157"/>
    </source>
</evidence>
<reference evidence="5" key="1">
    <citation type="journal article" date="2023" name="Mol. Biol. Evol.">
        <title>Third-Generation Sequencing Reveals the Adaptive Role of the Epigenome in Three Deep-Sea Polychaetes.</title>
        <authorList>
            <person name="Perez M."/>
            <person name="Aroh O."/>
            <person name="Sun Y."/>
            <person name="Lan Y."/>
            <person name="Juniper S.K."/>
            <person name="Young C.R."/>
            <person name="Angers B."/>
            <person name="Qian P.Y."/>
        </authorList>
    </citation>
    <scope>NUCLEOTIDE SEQUENCE</scope>
    <source>
        <strain evidence="5">R07B-5</strain>
    </source>
</reference>
<organism evidence="5 6">
    <name type="scientific">Ridgeia piscesae</name>
    <name type="common">Tubeworm</name>
    <dbReference type="NCBI Taxonomy" id="27915"/>
    <lineage>
        <taxon>Eukaryota</taxon>
        <taxon>Metazoa</taxon>
        <taxon>Spiralia</taxon>
        <taxon>Lophotrochozoa</taxon>
        <taxon>Annelida</taxon>
        <taxon>Polychaeta</taxon>
        <taxon>Sedentaria</taxon>
        <taxon>Canalipalpata</taxon>
        <taxon>Sabellida</taxon>
        <taxon>Siboglinidae</taxon>
        <taxon>Ridgeia</taxon>
    </lineage>
</organism>
<dbReference type="EMBL" id="JAODUO010000733">
    <property type="protein sequence ID" value="KAK2175384.1"/>
    <property type="molecule type" value="Genomic_DNA"/>
</dbReference>
<dbReference type="SUPFAM" id="SSF49854">
    <property type="entry name" value="Spermadhesin, CUB domain"/>
    <property type="match status" value="1"/>
</dbReference>
<comment type="caution">
    <text evidence="5">The sequence shown here is derived from an EMBL/GenBank/DDBJ whole genome shotgun (WGS) entry which is preliminary data.</text>
</comment>
<dbReference type="PANTHER" id="PTHR24251">
    <property type="entry name" value="OVOCHYMASE-RELATED"/>
    <property type="match status" value="1"/>
</dbReference>
<dbReference type="SMART" id="SM00042">
    <property type="entry name" value="CUB"/>
    <property type="match status" value="1"/>
</dbReference>
<dbReference type="Proteomes" id="UP001209878">
    <property type="component" value="Unassembled WGS sequence"/>
</dbReference>
<dbReference type="PROSITE" id="PS01180">
    <property type="entry name" value="CUB"/>
    <property type="match status" value="1"/>
</dbReference>
<dbReference type="InterPro" id="IPR000859">
    <property type="entry name" value="CUB_dom"/>
</dbReference>
<comment type="caution">
    <text evidence="3">Lacks conserved residue(s) required for the propagation of feature annotation.</text>
</comment>